<proteinExistence type="predicted"/>
<name>A0A4Z2JG65_9TELE</name>
<protein>
    <submittedName>
        <fullName evidence="2">Uncharacterized protein</fullName>
    </submittedName>
</protein>
<dbReference type="OrthoDB" id="10499286at2759"/>
<feature type="compositionally biased region" description="Low complexity" evidence="1">
    <location>
        <begin position="17"/>
        <end position="28"/>
    </location>
</feature>
<evidence type="ECO:0000313" key="3">
    <source>
        <dbReference type="Proteomes" id="UP000314294"/>
    </source>
</evidence>
<organism evidence="2 3">
    <name type="scientific">Liparis tanakae</name>
    <name type="common">Tanaka's snailfish</name>
    <dbReference type="NCBI Taxonomy" id="230148"/>
    <lineage>
        <taxon>Eukaryota</taxon>
        <taxon>Metazoa</taxon>
        <taxon>Chordata</taxon>
        <taxon>Craniata</taxon>
        <taxon>Vertebrata</taxon>
        <taxon>Euteleostomi</taxon>
        <taxon>Actinopterygii</taxon>
        <taxon>Neopterygii</taxon>
        <taxon>Teleostei</taxon>
        <taxon>Neoteleostei</taxon>
        <taxon>Acanthomorphata</taxon>
        <taxon>Eupercaria</taxon>
        <taxon>Perciformes</taxon>
        <taxon>Cottioidei</taxon>
        <taxon>Cottales</taxon>
        <taxon>Liparidae</taxon>
        <taxon>Liparis</taxon>
    </lineage>
</organism>
<keyword evidence="3" id="KW-1185">Reference proteome</keyword>
<sequence length="138" mass="14391">MGQQVGRVGESTSTGLQAPQPHASQPHQGKGNRGSGAGRRPREPGSSSTGTPPGRTAAVNVPDPSINVFTLHSADAVAIESGAEFNRKPWRAFPAAVGLYCVTPQRPSVMDVCVRQMDLEDSDCGHIKAAREFPAGGC</sequence>
<comment type="caution">
    <text evidence="2">The sequence shown here is derived from an EMBL/GenBank/DDBJ whole genome shotgun (WGS) entry which is preliminary data.</text>
</comment>
<dbReference type="AlphaFoldDB" id="A0A4Z2JG65"/>
<gene>
    <name evidence="2" type="ORF">EYF80_000534</name>
</gene>
<reference evidence="2 3" key="1">
    <citation type="submission" date="2019-03" db="EMBL/GenBank/DDBJ databases">
        <title>First draft genome of Liparis tanakae, snailfish: a comprehensive survey of snailfish specific genes.</title>
        <authorList>
            <person name="Kim W."/>
            <person name="Song I."/>
            <person name="Jeong J.-H."/>
            <person name="Kim D."/>
            <person name="Kim S."/>
            <person name="Ryu S."/>
            <person name="Song J.Y."/>
            <person name="Lee S.K."/>
        </authorList>
    </citation>
    <scope>NUCLEOTIDE SEQUENCE [LARGE SCALE GENOMIC DNA]</scope>
    <source>
        <tissue evidence="2">Muscle</tissue>
    </source>
</reference>
<evidence type="ECO:0000256" key="1">
    <source>
        <dbReference type="SAM" id="MobiDB-lite"/>
    </source>
</evidence>
<dbReference type="EMBL" id="SRLO01000002">
    <property type="protein sequence ID" value="TNN89246.1"/>
    <property type="molecule type" value="Genomic_DNA"/>
</dbReference>
<evidence type="ECO:0000313" key="2">
    <source>
        <dbReference type="EMBL" id="TNN89246.1"/>
    </source>
</evidence>
<accession>A0A4Z2JG65</accession>
<dbReference type="Proteomes" id="UP000314294">
    <property type="component" value="Unassembled WGS sequence"/>
</dbReference>
<feature type="region of interest" description="Disordered" evidence="1">
    <location>
        <begin position="1"/>
        <end position="61"/>
    </location>
</feature>